<dbReference type="EC" id="4.2.1.46" evidence="3"/>
<name>A0A1H6FAB2_9GAMM</name>
<evidence type="ECO:0000313" key="3">
    <source>
        <dbReference type="EMBL" id="SEH06086.1"/>
    </source>
</evidence>
<protein>
    <submittedName>
        <fullName evidence="3">dTDP-glucose 4,6-dehydratase</fullName>
        <ecNumber evidence="3">4.2.1.46</ecNumber>
    </submittedName>
</protein>
<dbReference type="InterPro" id="IPR001509">
    <property type="entry name" value="Epimerase_deHydtase"/>
</dbReference>
<feature type="domain" description="NAD-dependent epimerase/dehydratase" evidence="2">
    <location>
        <begin position="3"/>
        <end position="238"/>
    </location>
</feature>
<dbReference type="Gene3D" id="3.40.50.720">
    <property type="entry name" value="NAD(P)-binding Rossmann-like Domain"/>
    <property type="match status" value="1"/>
</dbReference>
<dbReference type="AlphaFoldDB" id="A0A1H6FAB2"/>
<evidence type="ECO:0000256" key="1">
    <source>
        <dbReference type="ARBA" id="ARBA00023027"/>
    </source>
</evidence>
<dbReference type="SUPFAM" id="SSF51735">
    <property type="entry name" value="NAD(P)-binding Rossmann-fold domains"/>
    <property type="match status" value="1"/>
</dbReference>
<dbReference type="PANTHER" id="PTHR43574">
    <property type="entry name" value="EPIMERASE-RELATED"/>
    <property type="match status" value="1"/>
</dbReference>
<dbReference type="OrthoDB" id="9803010at2"/>
<accession>A0A1H6FAB2</accession>
<dbReference type="RefSeq" id="WP_103919914.1">
    <property type="nucleotide sequence ID" value="NZ_FMSV02000429.1"/>
</dbReference>
<sequence length="335" mass="38081">MKILITGAAGFIGAHLAKKLLKQGEEVIGLDNLNAYYSVTLKQDRLKKLEEFARFKFVRMDINDRPAIEHLFATENFQQVIHLAAQVGTAHSLENPHAYIETNLLGFTNILEACRQYRVEHLLFASTDSVYGLNTALPFSTHDHAEHPLNLSAATKKANELLAHSYAHLYGLPVTGLRFFTVYGPWGRPDMAYYKFTRAILENRPINLYNHGKLRRDFTYIDDVITSTLRLLQRIPQGNKKWSSMSPDPGSSPAPYQIHNIGNHKTVTLIDFIATLEALLGKKAQKNFLPMPEGYMHASCANIKDLKARIGFYPDTELEHGLAQFIHWFRDYHCV</sequence>
<dbReference type="Pfam" id="PF01370">
    <property type="entry name" value="Epimerase"/>
    <property type="match status" value="1"/>
</dbReference>
<dbReference type="Proteomes" id="UP000236724">
    <property type="component" value="Unassembled WGS sequence"/>
</dbReference>
<dbReference type="PRINTS" id="PR01713">
    <property type="entry name" value="NUCEPIMERASE"/>
</dbReference>
<reference evidence="3 4" key="1">
    <citation type="submission" date="2016-10" db="EMBL/GenBank/DDBJ databases">
        <authorList>
            <person name="de Groot N.N."/>
        </authorList>
    </citation>
    <scope>NUCLEOTIDE SEQUENCE [LARGE SCALE GENOMIC DNA]</scope>
    <source>
        <strain evidence="3">MBHS1</strain>
    </source>
</reference>
<proteinExistence type="predicted"/>
<dbReference type="GO" id="GO:0008460">
    <property type="term" value="F:dTDP-glucose 4,6-dehydratase activity"/>
    <property type="evidence" value="ECO:0007669"/>
    <property type="project" value="UniProtKB-EC"/>
</dbReference>
<keyword evidence="1" id="KW-0520">NAD</keyword>
<evidence type="ECO:0000259" key="2">
    <source>
        <dbReference type="Pfam" id="PF01370"/>
    </source>
</evidence>
<evidence type="ECO:0000313" key="4">
    <source>
        <dbReference type="Proteomes" id="UP000236724"/>
    </source>
</evidence>
<dbReference type="CDD" id="cd05253">
    <property type="entry name" value="UDP_GE_SDE_e"/>
    <property type="match status" value="1"/>
</dbReference>
<gene>
    <name evidence="3" type="primary">rfbB_1</name>
    <name evidence="3" type="ORF">MBHS_01941</name>
</gene>
<dbReference type="EMBL" id="FMSV02000429">
    <property type="protein sequence ID" value="SEH06086.1"/>
    <property type="molecule type" value="Genomic_DNA"/>
</dbReference>
<keyword evidence="3" id="KW-0456">Lyase</keyword>
<organism evidence="3 4">
    <name type="scientific">Candidatus Venteria ishoeyi</name>
    <dbReference type="NCBI Taxonomy" id="1899563"/>
    <lineage>
        <taxon>Bacteria</taxon>
        <taxon>Pseudomonadati</taxon>
        <taxon>Pseudomonadota</taxon>
        <taxon>Gammaproteobacteria</taxon>
        <taxon>Thiotrichales</taxon>
        <taxon>Thiotrichaceae</taxon>
        <taxon>Venteria</taxon>
    </lineage>
</organism>
<keyword evidence="4" id="KW-1185">Reference proteome</keyword>
<dbReference type="InterPro" id="IPR036291">
    <property type="entry name" value="NAD(P)-bd_dom_sf"/>
</dbReference>